<sequence>MSAQVLDDLLWRRHSCRAFLPDPVPRAAIRTDRADLDAFVSFHGNDPCVP</sequence>
<dbReference type="RefSeq" id="WP_177175440.1">
    <property type="nucleotide sequence ID" value="NZ_BMGV01000005.1"/>
</dbReference>
<dbReference type="EMBL" id="FNYD01000005">
    <property type="protein sequence ID" value="SEJ59381.1"/>
    <property type="molecule type" value="Genomic_DNA"/>
</dbReference>
<reference evidence="1 2" key="1">
    <citation type="submission" date="2016-10" db="EMBL/GenBank/DDBJ databases">
        <authorList>
            <person name="de Groot N.N."/>
        </authorList>
    </citation>
    <scope>NUCLEOTIDE SEQUENCE [LARGE SCALE GENOMIC DNA]</scope>
    <source>
        <strain evidence="1 2">DSM 29340</strain>
    </source>
</reference>
<name>A0A1H7A1A5_9RHOB</name>
<dbReference type="Proteomes" id="UP000199379">
    <property type="component" value="Unassembled WGS sequence"/>
</dbReference>
<protein>
    <submittedName>
        <fullName evidence="1">Uncharacterized protein</fullName>
    </submittedName>
</protein>
<accession>A0A1H7A1A5</accession>
<dbReference type="GO" id="GO:0016491">
    <property type="term" value="F:oxidoreductase activity"/>
    <property type="evidence" value="ECO:0007669"/>
    <property type="project" value="InterPro"/>
</dbReference>
<dbReference type="AlphaFoldDB" id="A0A1H7A1A5"/>
<dbReference type="STRING" id="1227549.SAMN05444007_105327"/>
<organism evidence="1 2">
    <name type="scientific">Cribrihabitans marinus</name>
    <dbReference type="NCBI Taxonomy" id="1227549"/>
    <lineage>
        <taxon>Bacteria</taxon>
        <taxon>Pseudomonadati</taxon>
        <taxon>Pseudomonadota</taxon>
        <taxon>Alphaproteobacteria</taxon>
        <taxon>Rhodobacterales</taxon>
        <taxon>Paracoccaceae</taxon>
        <taxon>Cribrihabitans</taxon>
    </lineage>
</organism>
<dbReference type="InterPro" id="IPR000415">
    <property type="entry name" value="Nitroreductase-like"/>
</dbReference>
<evidence type="ECO:0000313" key="1">
    <source>
        <dbReference type="EMBL" id="SEJ59381.1"/>
    </source>
</evidence>
<gene>
    <name evidence="1" type="ORF">SAMN05444007_105327</name>
</gene>
<evidence type="ECO:0000313" key="2">
    <source>
        <dbReference type="Proteomes" id="UP000199379"/>
    </source>
</evidence>
<keyword evidence="2" id="KW-1185">Reference proteome</keyword>
<dbReference type="SUPFAM" id="SSF55469">
    <property type="entry name" value="FMN-dependent nitroreductase-like"/>
    <property type="match status" value="1"/>
</dbReference>
<proteinExistence type="predicted"/>